<name>S8DLC9_FOMSC</name>
<reference evidence="1 2" key="1">
    <citation type="journal article" date="2012" name="Science">
        <title>The Paleozoic origin of enzymatic lignin decomposition reconstructed from 31 fungal genomes.</title>
        <authorList>
            <person name="Floudas D."/>
            <person name="Binder M."/>
            <person name="Riley R."/>
            <person name="Barry K."/>
            <person name="Blanchette R.A."/>
            <person name="Henrissat B."/>
            <person name="Martinez A.T."/>
            <person name="Otillar R."/>
            <person name="Spatafora J.W."/>
            <person name="Yadav J.S."/>
            <person name="Aerts A."/>
            <person name="Benoit I."/>
            <person name="Boyd A."/>
            <person name="Carlson A."/>
            <person name="Copeland A."/>
            <person name="Coutinho P.M."/>
            <person name="de Vries R.P."/>
            <person name="Ferreira P."/>
            <person name="Findley K."/>
            <person name="Foster B."/>
            <person name="Gaskell J."/>
            <person name="Glotzer D."/>
            <person name="Gorecki P."/>
            <person name="Heitman J."/>
            <person name="Hesse C."/>
            <person name="Hori C."/>
            <person name="Igarashi K."/>
            <person name="Jurgens J.A."/>
            <person name="Kallen N."/>
            <person name="Kersten P."/>
            <person name="Kohler A."/>
            <person name="Kuees U."/>
            <person name="Kumar T.K.A."/>
            <person name="Kuo A."/>
            <person name="LaButti K."/>
            <person name="Larrondo L.F."/>
            <person name="Lindquist E."/>
            <person name="Ling A."/>
            <person name="Lombard V."/>
            <person name="Lucas S."/>
            <person name="Lundell T."/>
            <person name="Martin R."/>
            <person name="McLaughlin D.J."/>
            <person name="Morgenstern I."/>
            <person name="Morin E."/>
            <person name="Murat C."/>
            <person name="Nagy L.G."/>
            <person name="Nolan M."/>
            <person name="Ohm R.A."/>
            <person name="Patyshakuliyeva A."/>
            <person name="Rokas A."/>
            <person name="Ruiz-Duenas F.J."/>
            <person name="Sabat G."/>
            <person name="Salamov A."/>
            <person name="Samejima M."/>
            <person name="Schmutz J."/>
            <person name="Slot J.C."/>
            <person name="St John F."/>
            <person name="Stenlid J."/>
            <person name="Sun H."/>
            <person name="Sun S."/>
            <person name="Syed K."/>
            <person name="Tsang A."/>
            <person name="Wiebenga A."/>
            <person name="Young D."/>
            <person name="Pisabarro A."/>
            <person name="Eastwood D.C."/>
            <person name="Martin F."/>
            <person name="Cullen D."/>
            <person name="Grigoriev I.V."/>
            <person name="Hibbett D.S."/>
        </authorList>
    </citation>
    <scope>NUCLEOTIDE SEQUENCE</scope>
    <source>
        <strain evidence="2">FP-58527</strain>
    </source>
</reference>
<dbReference type="PANTHER" id="PTHR36091">
    <property type="entry name" value="ALTERED INHERITANCE OF MITOCHONDRIA PROTEIN 9, MITOCHONDRIAL"/>
    <property type="match status" value="1"/>
</dbReference>
<dbReference type="EMBL" id="KE504236">
    <property type="protein sequence ID" value="EPS94336.1"/>
    <property type="molecule type" value="Genomic_DNA"/>
</dbReference>
<evidence type="ECO:0000313" key="2">
    <source>
        <dbReference type="Proteomes" id="UP000015241"/>
    </source>
</evidence>
<dbReference type="InterPro" id="IPR011009">
    <property type="entry name" value="Kinase-like_dom_sf"/>
</dbReference>
<accession>S8DLC9</accession>
<dbReference type="STRING" id="743788.S8DLC9"/>
<dbReference type="HOGENOM" id="CLU_019189_13_1_1"/>
<dbReference type="SUPFAM" id="SSF56112">
    <property type="entry name" value="Protein kinase-like (PK-like)"/>
    <property type="match status" value="1"/>
</dbReference>
<dbReference type="PANTHER" id="PTHR36091:SF2">
    <property type="entry name" value="AMINOGLYCOSIDE PHOSPHOTRANSFERASE DOMAIN-CONTAINING PROTEIN"/>
    <property type="match status" value="1"/>
</dbReference>
<organism evidence="1 2">
    <name type="scientific">Fomitopsis schrenkii</name>
    <name type="common">Brown rot fungus</name>
    <dbReference type="NCBI Taxonomy" id="2126942"/>
    <lineage>
        <taxon>Eukaryota</taxon>
        <taxon>Fungi</taxon>
        <taxon>Dikarya</taxon>
        <taxon>Basidiomycota</taxon>
        <taxon>Agaricomycotina</taxon>
        <taxon>Agaricomycetes</taxon>
        <taxon>Polyporales</taxon>
        <taxon>Fomitopsis</taxon>
    </lineage>
</organism>
<dbReference type="eggNOG" id="ENOG502QV1E">
    <property type="taxonomic scope" value="Eukaryota"/>
</dbReference>
<dbReference type="InterPro" id="IPR051035">
    <property type="entry name" value="Mito_inheritance_9"/>
</dbReference>
<proteinExistence type="predicted"/>
<dbReference type="OrthoDB" id="2831558at2759"/>
<gene>
    <name evidence="1" type="ORF">FOMPIDRAFT_152885</name>
</gene>
<keyword evidence="2" id="KW-1185">Reference proteome</keyword>
<protein>
    <submittedName>
        <fullName evidence="1">Uncharacterized protein</fullName>
    </submittedName>
</protein>
<dbReference type="AlphaFoldDB" id="S8DLC9"/>
<dbReference type="GO" id="GO:0005739">
    <property type="term" value="C:mitochondrion"/>
    <property type="evidence" value="ECO:0007669"/>
    <property type="project" value="TreeGrafter"/>
</dbReference>
<evidence type="ECO:0000313" key="1">
    <source>
        <dbReference type="EMBL" id="EPS94336.1"/>
    </source>
</evidence>
<dbReference type="Proteomes" id="UP000015241">
    <property type="component" value="Unassembled WGS sequence"/>
</dbReference>
<dbReference type="InParanoid" id="S8DLC9"/>
<sequence length="526" mass="60258">MRNVFCSLKKYLQHPRSFSTSRSLAFKPYSPEEEYTYTSGTWLYNREAQRNIRRFKFNVDALITQCVKAVNATACTTFKKLAEGTSNRLFHARLDNGKDVVARLPFPIAGPTRLTTASEFIIMEKVPGVDLYPRWNDDIPSDEFGGLIRDLVKTERRWVNASLSGIGSLYFARDLPPTILSLGLPGDVPCHEQWGRFVIGPSVVRKFWKGGRSQLSVDRGPWNELRSEISAAIRCGIEWLRHFARPYPRHSPLYRNERDNSPATHIDVLQRCLHIIPYLPDPPEYSTFCVWHPDLNPSNIIVDETGPLIPRCYLDWQTATVNALLDISVPSFLRYGGGKYVEAGLGSSSMPELPAEFKQLPETEQTIAKKEQRLAARSNYYHFVTEQWNPALHAAQLSRWQEWFHILLEYPQHTFKQALIDMCKAWDDVAPGTTCPISFDSAEVRINEVDFLGWAREQAVQLLREKIGLGPDGWVKENELKDAKRRNREALEQTVAELDHEEDKAYIGRRWPFQDGVISSTAETCR</sequence>